<keyword evidence="1" id="KW-1133">Transmembrane helix</keyword>
<feature type="transmembrane region" description="Helical" evidence="1">
    <location>
        <begin position="20"/>
        <end position="41"/>
    </location>
</feature>
<keyword evidence="1" id="KW-0472">Membrane</keyword>
<evidence type="ECO:0000313" key="2">
    <source>
        <dbReference type="EMBL" id="KAB8271321.1"/>
    </source>
</evidence>
<accession>A0A5N6IXC6</accession>
<proteinExistence type="predicted"/>
<evidence type="ECO:0000313" key="3">
    <source>
        <dbReference type="Proteomes" id="UP000326289"/>
    </source>
</evidence>
<evidence type="ECO:0000256" key="1">
    <source>
        <dbReference type="SAM" id="Phobius"/>
    </source>
</evidence>
<keyword evidence="1" id="KW-0812">Transmembrane</keyword>
<dbReference type="Proteomes" id="UP000326289">
    <property type="component" value="Unassembled WGS sequence"/>
</dbReference>
<name>A0A5N6IXC6_9EURO</name>
<keyword evidence="3" id="KW-1185">Reference proteome</keyword>
<gene>
    <name evidence="2" type="ORF">BDV30DRAFT_213839</name>
</gene>
<dbReference type="EMBL" id="ML732818">
    <property type="protein sequence ID" value="KAB8271321.1"/>
    <property type="molecule type" value="Genomic_DNA"/>
</dbReference>
<dbReference type="AlphaFoldDB" id="A0A5N6IXC6"/>
<reference evidence="2 3" key="1">
    <citation type="submission" date="2019-04" db="EMBL/GenBank/DDBJ databases">
        <title>Fungal friends and foes A comparative genomics study of 23 Aspergillus species from section Flavi.</title>
        <authorList>
            <consortium name="DOE Joint Genome Institute"/>
            <person name="Kjaerbolling I."/>
            <person name="Vesth T.C."/>
            <person name="Frisvad J.C."/>
            <person name="Nybo J.L."/>
            <person name="Theobald S."/>
            <person name="Kildgaard S."/>
            <person name="Petersen T.I."/>
            <person name="Kuo A."/>
            <person name="Sato A."/>
            <person name="Lyhne E.K."/>
            <person name="Kogle M.E."/>
            <person name="Wiebenga A."/>
            <person name="Kun R.S."/>
            <person name="Lubbers R.J."/>
            <person name="Makela M.R."/>
            <person name="Barry K."/>
            <person name="Chovatia M."/>
            <person name="Clum A."/>
            <person name="Daum C."/>
            <person name="Haridas S."/>
            <person name="He G."/>
            <person name="LaButti K."/>
            <person name="Lipzen A."/>
            <person name="Mondo S."/>
            <person name="Pangilinan J."/>
            <person name="Riley R."/>
            <person name="Salamov A."/>
            <person name="Simmons B.A."/>
            <person name="Magnuson J.K."/>
            <person name="Henrissat B."/>
            <person name="Mortensen U.H."/>
            <person name="Larsen T.O."/>
            <person name="De vries R.P."/>
            <person name="Grigoriev I.V."/>
            <person name="Machida M."/>
            <person name="Baker S.E."/>
            <person name="Andersen M.R."/>
        </authorList>
    </citation>
    <scope>NUCLEOTIDE SEQUENCE [LARGE SCALE GENOMIC DNA]</scope>
    <source>
        <strain evidence="2 3">CBS 117635</strain>
    </source>
</reference>
<protein>
    <submittedName>
        <fullName evidence="2">Uncharacterized protein</fullName>
    </submittedName>
</protein>
<organism evidence="2 3">
    <name type="scientific">Aspergillus minisclerotigenes</name>
    <dbReference type="NCBI Taxonomy" id="656917"/>
    <lineage>
        <taxon>Eukaryota</taxon>
        <taxon>Fungi</taxon>
        <taxon>Dikarya</taxon>
        <taxon>Ascomycota</taxon>
        <taxon>Pezizomycotina</taxon>
        <taxon>Eurotiomycetes</taxon>
        <taxon>Eurotiomycetidae</taxon>
        <taxon>Eurotiales</taxon>
        <taxon>Aspergillaceae</taxon>
        <taxon>Aspergillus</taxon>
        <taxon>Aspergillus subgen. Circumdati</taxon>
    </lineage>
</organism>
<sequence>MRADSRNDTTRSDNLLELYFTVLVTFTKIVSMSLVTYSFVWQLWSDSTHLRDAQVLPIT</sequence>